<evidence type="ECO:0000259" key="3">
    <source>
        <dbReference type="PROSITE" id="PS51186"/>
    </source>
</evidence>
<dbReference type="GO" id="GO:0016747">
    <property type="term" value="F:acyltransferase activity, transferring groups other than amino-acyl groups"/>
    <property type="evidence" value="ECO:0007669"/>
    <property type="project" value="InterPro"/>
</dbReference>
<dbReference type="CDD" id="cd04301">
    <property type="entry name" value="NAT_SF"/>
    <property type="match status" value="1"/>
</dbReference>
<dbReference type="InterPro" id="IPR000182">
    <property type="entry name" value="GNAT_dom"/>
</dbReference>
<dbReference type="NCBIfam" id="NF008212">
    <property type="entry name" value="PRK10975.1"/>
    <property type="match status" value="1"/>
</dbReference>
<reference evidence="4" key="1">
    <citation type="submission" date="2022-11" db="EMBL/GenBank/DDBJ databases">
        <authorList>
            <person name="Kamali M."/>
            <person name="Peak L."/>
            <person name="Go Y.Y."/>
            <person name="Balasuriya U.B.R."/>
            <person name="Carossino M."/>
        </authorList>
    </citation>
    <scope>NUCLEOTIDE SEQUENCE</scope>
    <source>
        <strain evidence="4">4524</strain>
    </source>
</reference>
<dbReference type="Pfam" id="PF00583">
    <property type="entry name" value="Acetyltransf_1"/>
    <property type="match status" value="1"/>
</dbReference>
<dbReference type="InterPro" id="IPR050832">
    <property type="entry name" value="Bact_Acetyltransf"/>
</dbReference>
<dbReference type="RefSeq" id="WP_275218092.1">
    <property type="nucleotide sequence ID" value="NZ_JAPHVQ010000007.1"/>
</dbReference>
<evidence type="ECO:0000256" key="2">
    <source>
        <dbReference type="ARBA" id="ARBA00023315"/>
    </source>
</evidence>
<dbReference type="EC" id="2.3.1.210" evidence="4"/>
<dbReference type="InterPro" id="IPR016181">
    <property type="entry name" value="Acyl_CoA_acyltransferase"/>
</dbReference>
<accession>A0A9X4G4G5</accession>
<protein>
    <submittedName>
        <fullName evidence="4">dTDP-4-amino-4,6-dideoxy-D-galactose acyltransferase</fullName>
        <ecNumber evidence="4">2.3.1.210</ecNumber>
    </submittedName>
</protein>
<evidence type="ECO:0000313" key="5">
    <source>
        <dbReference type="Proteomes" id="UP001142444"/>
    </source>
</evidence>
<dbReference type="Proteomes" id="UP001142444">
    <property type="component" value="Unassembled WGS sequence"/>
</dbReference>
<dbReference type="PROSITE" id="PS51186">
    <property type="entry name" value="GNAT"/>
    <property type="match status" value="1"/>
</dbReference>
<feature type="domain" description="N-acetyltransferase" evidence="3">
    <location>
        <begin position="61"/>
        <end position="207"/>
    </location>
</feature>
<gene>
    <name evidence="4" type="primary">rffC</name>
    <name evidence="4" type="synonym">wecD</name>
    <name evidence="4" type="ORF">OQ257_07905</name>
</gene>
<dbReference type="PANTHER" id="PTHR43877">
    <property type="entry name" value="AMINOALKYLPHOSPHONATE N-ACETYLTRANSFERASE-RELATED-RELATED"/>
    <property type="match status" value="1"/>
</dbReference>
<keyword evidence="5" id="KW-1185">Reference proteome</keyword>
<proteinExistence type="predicted"/>
<sequence>MQREIAPNQWLSEFFGRDIYEIKVAADDIEQIRLVQQQGFQFVEGELDFCLSLVNFLPKTTAYQLATEADITSLQALFGAAFPMSRFRTPWFSAEENQRFYQTWISNAVRAEFDDVCLVLKTASGQIQGGISVRVQDKQARVGLLAVAPSFRRQGIASQLLQAAINWAQQQGAETLAVATQTSNLNAIRLYQKLGASLRQASYWFYL</sequence>
<evidence type="ECO:0000313" key="4">
    <source>
        <dbReference type="EMBL" id="MDE8035087.1"/>
    </source>
</evidence>
<dbReference type="PANTHER" id="PTHR43877:SF2">
    <property type="entry name" value="AMINOALKYLPHOSPHONATE N-ACETYLTRANSFERASE-RELATED"/>
    <property type="match status" value="1"/>
</dbReference>
<evidence type="ECO:0000256" key="1">
    <source>
        <dbReference type="ARBA" id="ARBA00022679"/>
    </source>
</evidence>
<dbReference type="Gene3D" id="3.40.630.30">
    <property type="match status" value="1"/>
</dbReference>
<organism evidence="4 5">
    <name type="scientific">Actinobacillus equuli subsp. equuli</name>
    <dbReference type="NCBI Taxonomy" id="202947"/>
    <lineage>
        <taxon>Bacteria</taxon>
        <taxon>Pseudomonadati</taxon>
        <taxon>Pseudomonadota</taxon>
        <taxon>Gammaproteobacteria</taxon>
        <taxon>Pasteurellales</taxon>
        <taxon>Pasteurellaceae</taxon>
        <taxon>Actinobacillus</taxon>
    </lineage>
</organism>
<dbReference type="SUPFAM" id="SSF55729">
    <property type="entry name" value="Acyl-CoA N-acyltransferases (Nat)"/>
    <property type="match status" value="1"/>
</dbReference>
<keyword evidence="2 4" id="KW-0012">Acyltransferase</keyword>
<name>A0A9X4G4G5_ACTEU</name>
<dbReference type="AlphaFoldDB" id="A0A9X4G4G5"/>
<comment type="caution">
    <text evidence="4">The sequence shown here is derived from an EMBL/GenBank/DDBJ whole genome shotgun (WGS) entry which is preliminary data.</text>
</comment>
<dbReference type="EMBL" id="JAPHVQ010000007">
    <property type="protein sequence ID" value="MDE8035087.1"/>
    <property type="molecule type" value="Genomic_DNA"/>
</dbReference>
<reference evidence="4" key="2">
    <citation type="journal article" date="2023" name="Pathogens">
        <title>Pathological Features and Genomic Characterization of an Actinobacillus equuli subsp. equuli Bearing Unique Virulence-Associated Genes from an Adult Horse with Pleuropneumonia.</title>
        <authorList>
            <person name="Kamali M."/>
            <person name="Carossino M."/>
            <person name="Del Piero F."/>
            <person name="Peak L."/>
            <person name="Mitchell M.S."/>
            <person name="Willette J."/>
            <person name="Baker R."/>
            <person name="Li F."/>
            <person name="Kenez A."/>
            <person name="Balasuriya U.B.R."/>
            <person name="Go Y.Y."/>
        </authorList>
    </citation>
    <scope>NUCLEOTIDE SEQUENCE</scope>
    <source>
        <strain evidence="4">4524</strain>
    </source>
</reference>
<keyword evidence="1 4" id="KW-0808">Transferase</keyword>